<proteinExistence type="predicted"/>
<feature type="chain" id="PRO_5033001497" evidence="2">
    <location>
        <begin position="30"/>
        <end position="122"/>
    </location>
</feature>
<comment type="caution">
    <text evidence="3">The sequence shown here is derived from an EMBL/GenBank/DDBJ whole genome shotgun (WGS) entry which is preliminary data.</text>
</comment>
<keyword evidence="4" id="KW-1185">Reference proteome</keyword>
<name>A0A852TS32_9ACTN</name>
<sequence>MRIKQLAIGAVATLAAAGGAFIAAAPAHAVDVMGPFESQEECEAAAKELFEAKQIADGFCAPSMAENDTWVLWADEKVDSAPAGEPSENPAGTQQQEEVPGGTQEEAPGGTQEEETPGQNPA</sequence>
<dbReference type="Proteomes" id="UP000589036">
    <property type="component" value="Unassembled WGS sequence"/>
</dbReference>
<evidence type="ECO:0000313" key="4">
    <source>
        <dbReference type="Proteomes" id="UP000589036"/>
    </source>
</evidence>
<dbReference type="AlphaFoldDB" id="A0A852TS32"/>
<feature type="region of interest" description="Disordered" evidence="1">
    <location>
        <begin position="75"/>
        <end position="122"/>
    </location>
</feature>
<evidence type="ECO:0000256" key="1">
    <source>
        <dbReference type="SAM" id="MobiDB-lite"/>
    </source>
</evidence>
<protein>
    <submittedName>
        <fullName evidence="3">Uncharacterized protein</fullName>
    </submittedName>
</protein>
<evidence type="ECO:0000313" key="3">
    <source>
        <dbReference type="EMBL" id="NYE46758.1"/>
    </source>
</evidence>
<dbReference type="EMBL" id="JACCCC010000001">
    <property type="protein sequence ID" value="NYE46758.1"/>
    <property type="molecule type" value="Genomic_DNA"/>
</dbReference>
<reference evidence="3 4" key="1">
    <citation type="submission" date="2020-07" db="EMBL/GenBank/DDBJ databases">
        <title>Sequencing the genomes of 1000 actinobacteria strains.</title>
        <authorList>
            <person name="Klenk H.-P."/>
        </authorList>
    </citation>
    <scope>NUCLEOTIDE SEQUENCE [LARGE SCALE GENOMIC DNA]</scope>
    <source>
        <strain evidence="3 4">CXB654</strain>
    </source>
</reference>
<keyword evidence="2" id="KW-0732">Signal</keyword>
<accession>A0A852TS32</accession>
<organism evidence="3 4">
    <name type="scientific">Spinactinospora alkalitolerans</name>
    <dbReference type="NCBI Taxonomy" id="687207"/>
    <lineage>
        <taxon>Bacteria</taxon>
        <taxon>Bacillati</taxon>
        <taxon>Actinomycetota</taxon>
        <taxon>Actinomycetes</taxon>
        <taxon>Streptosporangiales</taxon>
        <taxon>Nocardiopsidaceae</taxon>
        <taxon>Spinactinospora</taxon>
    </lineage>
</organism>
<feature type="signal peptide" evidence="2">
    <location>
        <begin position="1"/>
        <end position="29"/>
    </location>
</feature>
<gene>
    <name evidence="3" type="ORF">HDA32_001878</name>
</gene>
<evidence type="ECO:0000256" key="2">
    <source>
        <dbReference type="SAM" id="SignalP"/>
    </source>
</evidence>
<dbReference type="RefSeq" id="WP_179642814.1">
    <property type="nucleotide sequence ID" value="NZ_BAAAYY010000033.1"/>
</dbReference>